<reference evidence="2" key="1">
    <citation type="submission" date="2022-08" db="EMBL/GenBank/DDBJ databases">
        <authorList>
            <person name="Tistechok S."/>
            <person name="Samborskyy M."/>
            <person name="Roman I."/>
        </authorList>
    </citation>
    <scope>NUCLEOTIDE SEQUENCE</scope>
    <source>
        <strain evidence="2">DSM 103496</strain>
    </source>
</reference>
<keyword evidence="1" id="KW-0812">Transmembrane</keyword>
<sequence>MGTERTPVRSLLLSLGLAALSVGTWWVFLGTDDTRDVDPVTGSTTGPYEAPQVIACGLVLVGLVAVGTVVVPPWAAVAAVALPFTAAWAVHAAGQDDSGLWVVGGALVLLGTVGGGALVAAVTRALRGRARAAR</sequence>
<dbReference type="Proteomes" id="UP001141259">
    <property type="component" value="Unassembled WGS sequence"/>
</dbReference>
<feature type="transmembrane region" description="Helical" evidence="1">
    <location>
        <begin position="12"/>
        <end position="30"/>
    </location>
</feature>
<feature type="transmembrane region" description="Helical" evidence="1">
    <location>
        <begin position="50"/>
        <end position="71"/>
    </location>
</feature>
<keyword evidence="1" id="KW-1133">Transmembrane helix</keyword>
<keyword evidence="1" id="KW-0472">Membrane</keyword>
<feature type="transmembrane region" description="Helical" evidence="1">
    <location>
        <begin position="76"/>
        <end position="94"/>
    </location>
</feature>
<organism evidence="2 3">
    <name type="scientific">Umezawaea endophytica</name>
    <dbReference type="NCBI Taxonomy" id="1654476"/>
    <lineage>
        <taxon>Bacteria</taxon>
        <taxon>Bacillati</taxon>
        <taxon>Actinomycetota</taxon>
        <taxon>Actinomycetes</taxon>
        <taxon>Pseudonocardiales</taxon>
        <taxon>Pseudonocardiaceae</taxon>
        <taxon>Umezawaea</taxon>
    </lineage>
</organism>
<dbReference type="AlphaFoldDB" id="A0A9X2VM26"/>
<feature type="transmembrane region" description="Helical" evidence="1">
    <location>
        <begin position="100"/>
        <end position="126"/>
    </location>
</feature>
<evidence type="ECO:0000256" key="1">
    <source>
        <dbReference type="SAM" id="Phobius"/>
    </source>
</evidence>
<keyword evidence="3" id="KW-1185">Reference proteome</keyword>
<dbReference type="RefSeq" id="WP_259624120.1">
    <property type="nucleotide sequence ID" value="NZ_JANYMP010000007.1"/>
</dbReference>
<protein>
    <submittedName>
        <fullName evidence="2">Uncharacterized protein</fullName>
    </submittedName>
</protein>
<comment type="caution">
    <text evidence="2">The sequence shown here is derived from an EMBL/GenBank/DDBJ whole genome shotgun (WGS) entry which is preliminary data.</text>
</comment>
<gene>
    <name evidence="2" type="ORF">NZH93_17270</name>
</gene>
<evidence type="ECO:0000313" key="3">
    <source>
        <dbReference type="Proteomes" id="UP001141259"/>
    </source>
</evidence>
<dbReference type="EMBL" id="JANYMP010000007">
    <property type="protein sequence ID" value="MCS7478614.1"/>
    <property type="molecule type" value="Genomic_DNA"/>
</dbReference>
<evidence type="ECO:0000313" key="2">
    <source>
        <dbReference type="EMBL" id="MCS7478614.1"/>
    </source>
</evidence>
<name>A0A9X2VM26_9PSEU</name>
<accession>A0A9X2VM26</accession>
<proteinExistence type="predicted"/>